<dbReference type="InterPro" id="IPR048365">
    <property type="entry name" value="TNP-like_RNaseH_N"/>
</dbReference>
<reference evidence="2" key="1">
    <citation type="submission" date="2021-04" db="EMBL/GenBank/DDBJ databases">
        <authorList>
            <person name="Tunstrom K."/>
        </authorList>
    </citation>
    <scope>NUCLEOTIDE SEQUENCE</scope>
</reference>
<evidence type="ECO:0000313" key="2">
    <source>
        <dbReference type="EMBL" id="CAG4939186.1"/>
    </source>
</evidence>
<dbReference type="EMBL" id="CAJQZP010000117">
    <property type="protein sequence ID" value="CAG4939186.1"/>
    <property type="molecule type" value="Genomic_DNA"/>
</dbReference>
<feature type="domain" description="Transposable element P transposase-like RNase H" evidence="1">
    <location>
        <begin position="202"/>
        <end position="294"/>
    </location>
</feature>
<evidence type="ECO:0000313" key="3">
    <source>
        <dbReference type="Proteomes" id="UP000691718"/>
    </source>
</evidence>
<dbReference type="AlphaFoldDB" id="A0A8S3W3N7"/>
<name>A0A8S3W3N7_PARAO</name>
<dbReference type="OrthoDB" id="5982876at2759"/>
<dbReference type="Pfam" id="PF21787">
    <property type="entry name" value="TNP-like_RNaseH_N"/>
    <property type="match status" value="1"/>
</dbReference>
<protein>
    <submittedName>
        <fullName evidence="2">(apollo) hypothetical protein</fullName>
    </submittedName>
</protein>
<gene>
    <name evidence="2" type="ORF">PAPOLLO_LOCUS1756</name>
</gene>
<dbReference type="Proteomes" id="UP000691718">
    <property type="component" value="Unassembled WGS sequence"/>
</dbReference>
<evidence type="ECO:0000259" key="1">
    <source>
        <dbReference type="Pfam" id="PF21787"/>
    </source>
</evidence>
<proteinExistence type="predicted"/>
<sequence length="304" mass="34072">MVQTRVVRGCGSWCPGGDIRFHAFPKNSTQRNLWLSIVPLKMKYYESATVPTVIINQETVSPGKTTSALHEESIVQIAALAVPSINSDIYESSSALKETGVKRTVCNIEDQTSKKQCRKILENLCNLNKLPVSSEDDDPAKIDRGVQVKIKSSKEEILEKKSKILKQKVARQTTKNQDMSSLIATIKKYTETIRRSLSLFNCNVGFLSEVLEYLKEQVKTPEKIYLKNVVLIFDGMALRQNLAYDQKLDKVVGYVDLGPIPVSDPEKLASEALVFQIVSYGVRFKSPIAYFLLQITCLGNCFPN</sequence>
<comment type="caution">
    <text evidence="2">The sequence shown here is derived from an EMBL/GenBank/DDBJ whole genome shotgun (WGS) entry which is preliminary data.</text>
</comment>
<keyword evidence="3" id="KW-1185">Reference proteome</keyword>
<organism evidence="2 3">
    <name type="scientific">Parnassius apollo</name>
    <name type="common">Apollo butterfly</name>
    <name type="synonym">Papilio apollo</name>
    <dbReference type="NCBI Taxonomy" id="110799"/>
    <lineage>
        <taxon>Eukaryota</taxon>
        <taxon>Metazoa</taxon>
        <taxon>Ecdysozoa</taxon>
        <taxon>Arthropoda</taxon>
        <taxon>Hexapoda</taxon>
        <taxon>Insecta</taxon>
        <taxon>Pterygota</taxon>
        <taxon>Neoptera</taxon>
        <taxon>Endopterygota</taxon>
        <taxon>Lepidoptera</taxon>
        <taxon>Glossata</taxon>
        <taxon>Ditrysia</taxon>
        <taxon>Papilionoidea</taxon>
        <taxon>Papilionidae</taxon>
        <taxon>Parnassiinae</taxon>
        <taxon>Parnassini</taxon>
        <taxon>Parnassius</taxon>
        <taxon>Parnassius</taxon>
    </lineage>
</organism>
<accession>A0A8S3W3N7</accession>